<keyword evidence="4" id="KW-1185">Reference proteome</keyword>
<dbReference type="RefSeq" id="WP_141725400.1">
    <property type="nucleotide sequence ID" value="NZ_FMHW01000002.1"/>
</dbReference>
<feature type="region of interest" description="Disordered" evidence="1">
    <location>
        <begin position="638"/>
        <end position="671"/>
    </location>
</feature>
<dbReference type="Pfam" id="PF04122">
    <property type="entry name" value="CW_binding_2"/>
    <property type="match status" value="3"/>
</dbReference>
<dbReference type="PANTHER" id="PTHR30032">
    <property type="entry name" value="N-ACETYLMURAMOYL-L-ALANINE AMIDASE-RELATED"/>
    <property type="match status" value="1"/>
</dbReference>
<proteinExistence type="predicted"/>
<feature type="chain" id="PRO_5039053755" evidence="2">
    <location>
        <begin position="25"/>
        <end position="671"/>
    </location>
</feature>
<dbReference type="InterPro" id="IPR051922">
    <property type="entry name" value="Bact_Sporulation_Assoc"/>
</dbReference>
<sequence>MPAFFRRSVALASALAVGSSALVAGGTGAAASLPGSNNVLTTSNGGTSIAVFNSSQTVVHSPVPEAMKEVSWSPDGSMASYVDPDNGISMVRWNGFSAWYQVPPTPNVVRSSPVWRGTGGSVVWAEKPSGAPWRIRYTTSTSGVDFGAQLSPADGKHYRNPDTGPDLRVVFQRQDDNGGQPGGVPAVLLYDPSKPQAERITVIDDNGSNPAFSPDGTKVAFVRNGQIVVSDLAGENEVVVTSNAAAHDHPTWSPDGRTIAFRQGSGVAQAAADGSQAALPTVVTSSGNGIPAYRPQNKDRAARLAGTNRFTTAVRVSQSHWKTTTDAADRREQASSVVLSRSDTFADALSGSALAAAKRGPLLMTQPTILDVDTSTEIQRVLAPGGTVYLLGSPGAISTGVEDAVRALGFTVKRVAGQDRFSTSVAIAKEIDPTPDLVLLSTGMNFPDALAAGAAAGSYNTPGSTTSAVVLLTNESVMPASTKAFLDTLPANDRTIFGIGRFATQAATRYDADAVPVWGNNRYETAAITGWTFFGGQHYAGIATGLNWPDALSGGALMAVLNGPLLLTPGTAPDLGLDAEIALDFASGSIRTALVFGSAPVVSDRQLQQAGQWISGPLGASVVVNPTDVGLTARTGAESRAAATAGQPSVRTPEEAAAAARSLPKRLGTAG</sequence>
<evidence type="ECO:0000313" key="3">
    <source>
        <dbReference type="EMBL" id="SCL38489.1"/>
    </source>
</evidence>
<evidence type="ECO:0000313" key="4">
    <source>
        <dbReference type="Proteomes" id="UP000198959"/>
    </source>
</evidence>
<dbReference type="SUPFAM" id="SSF82171">
    <property type="entry name" value="DPP6 N-terminal domain-like"/>
    <property type="match status" value="1"/>
</dbReference>
<dbReference type="Gene3D" id="2.120.10.30">
    <property type="entry name" value="TolB, C-terminal domain"/>
    <property type="match status" value="1"/>
</dbReference>
<dbReference type="EMBL" id="FMHW01000002">
    <property type="protein sequence ID" value="SCL38489.1"/>
    <property type="molecule type" value="Genomic_DNA"/>
</dbReference>
<dbReference type="SUPFAM" id="SSF69304">
    <property type="entry name" value="Tricorn protease N-terminal domain"/>
    <property type="match status" value="1"/>
</dbReference>
<dbReference type="Proteomes" id="UP000198959">
    <property type="component" value="Unassembled WGS sequence"/>
</dbReference>
<dbReference type="InterPro" id="IPR011042">
    <property type="entry name" value="6-blade_b-propeller_TolB-like"/>
</dbReference>
<name>A0A1C6T9Y4_9ACTN</name>
<evidence type="ECO:0000256" key="1">
    <source>
        <dbReference type="SAM" id="MobiDB-lite"/>
    </source>
</evidence>
<protein>
    <submittedName>
        <fullName evidence="3">WD40-like Beta Propeller Repeat</fullName>
    </submittedName>
</protein>
<dbReference type="OrthoDB" id="9808778at2"/>
<feature type="signal peptide" evidence="2">
    <location>
        <begin position="1"/>
        <end position="24"/>
    </location>
</feature>
<keyword evidence="2" id="KW-0732">Signal</keyword>
<gene>
    <name evidence="3" type="ORF">GA0074692_5029</name>
</gene>
<organism evidence="3 4">
    <name type="scientific">Micromonospora pallida</name>
    <dbReference type="NCBI Taxonomy" id="145854"/>
    <lineage>
        <taxon>Bacteria</taxon>
        <taxon>Bacillati</taxon>
        <taxon>Actinomycetota</taxon>
        <taxon>Actinomycetes</taxon>
        <taxon>Micromonosporales</taxon>
        <taxon>Micromonosporaceae</taxon>
        <taxon>Micromonospora</taxon>
    </lineage>
</organism>
<dbReference type="Gene3D" id="3.40.50.12090">
    <property type="match status" value="1"/>
</dbReference>
<evidence type="ECO:0000256" key="2">
    <source>
        <dbReference type="SAM" id="SignalP"/>
    </source>
</evidence>
<dbReference type="InterPro" id="IPR007253">
    <property type="entry name" value="Cell_wall-bd_2"/>
</dbReference>
<dbReference type="AlphaFoldDB" id="A0A1C6T9Y4"/>
<dbReference type="Pfam" id="PF07676">
    <property type="entry name" value="PD40"/>
    <property type="match status" value="2"/>
</dbReference>
<accession>A0A1C6T9Y4</accession>
<reference evidence="4" key="1">
    <citation type="submission" date="2016-06" db="EMBL/GenBank/DDBJ databases">
        <authorList>
            <person name="Varghese N."/>
            <person name="Submissions Spin"/>
        </authorList>
    </citation>
    <scope>NUCLEOTIDE SEQUENCE [LARGE SCALE GENOMIC DNA]</scope>
    <source>
        <strain evidence="4">DSM 43817</strain>
    </source>
</reference>
<dbReference type="STRING" id="145854.GA0074692_5029"/>
<dbReference type="PANTHER" id="PTHR30032:SF8">
    <property type="entry name" value="GERMINATION-SPECIFIC N-ACETYLMURAMOYL-L-ALANINE AMIDASE"/>
    <property type="match status" value="1"/>
</dbReference>
<dbReference type="InterPro" id="IPR011659">
    <property type="entry name" value="WD40"/>
</dbReference>